<dbReference type="OrthoDB" id="6243211at2759"/>
<dbReference type="PANTHER" id="PTHR28624:SF1">
    <property type="entry name" value="MITOCHONDRIAL POTASSIUM CHANNEL"/>
    <property type="match status" value="1"/>
</dbReference>
<proteinExistence type="predicted"/>
<feature type="transmembrane region" description="Helical" evidence="1">
    <location>
        <begin position="147"/>
        <end position="166"/>
    </location>
</feature>
<keyword evidence="3" id="KW-1185">Reference proteome</keyword>
<reference evidence="3" key="1">
    <citation type="submission" date="2017-01" db="EMBL/GenBank/DDBJ databases">
        <title>Comparative genomics of anhydrobiosis in the tardigrade Hypsibius dujardini.</title>
        <authorList>
            <person name="Yoshida Y."/>
            <person name="Koutsovoulos G."/>
            <person name="Laetsch D."/>
            <person name="Stevens L."/>
            <person name="Kumar S."/>
            <person name="Horikawa D."/>
            <person name="Ishino K."/>
            <person name="Komine S."/>
            <person name="Tomita M."/>
            <person name="Blaxter M."/>
            <person name="Arakawa K."/>
        </authorList>
    </citation>
    <scope>NUCLEOTIDE SEQUENCE [LARGE SCALE GENOMIC DNA]</scope>
    <source>
        <strain evidence="3">Z151</strain>
    </source>
</reference>
<keyword evidence="1" id="KW-0812">Transmembrane</keyword>
<keyword evidence="1" id="KW-1133">Transmembrane helix</keyword>
<gene>
    <name evidence="2" type="ORF">BV898_01907</name>
</gene>
<protein>
    <submittedName>
        <fullName evidence="2">Coiled-coil domain-containing protein 51</fullName>
    </submittedName>
</protein>
<evidence type="ECO:0000256" key="1">
    <source>
        <dbReference type="SAM" id="Phobius"/>
    </source>
</evidence>
<evidence type="ECO:0000313" key="3">
    <source>
        <dbReference type="Proteomes" id="UP000192578"/>
    </source>
</evidence>
<comment type="caution">
    <text evidence="2">The sequence shown here is derived from an EMBL/GenBank/DDBJ whole genome shotgun (WGS) entry which is preliminary data.</text>
</comment>
<name>A0A1W0XAM5_HYPEX</name>
<dbReference type="EMBL" id="MTYJ01000007">
    <property type="protein sequence ID" value="OQV24372.1"/>
    <property type="molecule type" value="Genomic_DNA"/>
</dbReference>
<dbReference type="InterPro" id="IPR037660">
    <property type="entry name" value="CCDC51"/>
</dbReference>
<dbReference type="AlphaFoldDB" id="A0A1W0XAM5"/>
<accession>A0A1W0XAM5</accession>
<keyword evidence="1" id="KW-0472">Membrane</keyword>
<organism evidence="2 3">
    <name type="scientific">Hypsibius exemplaris</name>
    <name type="common">Freshwater tardigrade</name>
    <dbReference type="NCBI Taxonomy" id="2072580"/>
    <lineage>
        <taxon>Eukaryota</taxon>
        <taxon>Metazoa</taxon>
        <taxon>Ecdysozoa</taxon>
        <taxon>Tardigrada</taxon>
        <taxon>Eutardigrada</taxon>
        <taxon>Parachela</taxon>
        <taxon>Hypsibioidea</taxon>
        <taxon>Hypsibiidae</taxon>
        <taxon>Hypsibius</taxon>
    </lineage>
</organism>
<feature type="transmembrane region" description="Helical" evidence="1">
    <location>
        <begin position="307"/>
        <end position="328"/>
    </location>
</feature>
<evidence type="ECO:0000313" key="2">
    <source>
        <dbReference type="EMBL" id="OQV24372.1"/>
    </source>
</evidence>
<sequence length="331" mass="37114">MQLFGSSSTSPASLSASNWYNQKITSWIQQYEDFLGLTEVKEAQSSVMEAEKSFIQSQQVRRERNRKVSDVQQKLQDIRAELERTARGEDRYLALVTQEHKLVKEERTFQQAANDSETAERGAFSLLSAAVRESHEKERARAERTKYWSVIGSVIGAMIGIVGTSLNNHLRMKELQSLVTRSVATNAAPVENLTVELGSLAKAQQHQLETFVGDLKTLLGEQSSSGLTASFKQYDEADSSSKEVLSAVKEHQLYLTKEMQAIKDFIAAKKGIDASSGDAIVYVKEDLERALGRTEQNMEWKMKINSIVTAAFMYTAFALTVPLIYYLYGQK</sequence>
<dbReference type="Proteomes" id="UP000192578">
    <property type="component" value="Unassembled WGS sequence"/>
</dbReference>
<dbReference type="PANTHER" id="PTHR28624">
    <property type="entry name" value="COILED-COIL DOMAIN-CONTAINING PROTEIN 51"/>
    <property type="match status" value="1"/>
</dbReference>